<evidence type="ECO:0000256" key="16">
    <source>
        <dbReference type="SAM" id="Phobius"/>
    </source>
</evidence>
<protein>
    <recommendedName>
        <fullName evidence="12">Probable peptidoglycan glycosyltransferase FtsW</fullName>
        <ecNumber evidence="14">2.4.99.28</ecNumber>
    </recommendedName>
    <alternativeName>
        <fullName evidence="13">Cell division protein FtsW</fullName>
    </alternativeName>
    <alternativeName>
        <fullName evidence="10">Cell wall polymerase</fullName>
    </alternativeName>
    <alternativeName>
        <fullName evidence="9">Peptidoglycan polymerase</fullName>
    </alternativeName>
</protein>
<dbReference type="GO" id="GO:0032153">
    <property type="term" value="C:cell division site"/>
    <property type="evidence" value="ECO:0007669"/>
    <property type="project" value="TreeGrafter"/>
</dbReference>
<evidence type="ECO:0000313" key="17">
    <source>
        <dbReference type="EMBL" id="MSU06289.1"/>
    </source>
</evidence>
<feature type="transmembrane region" description="Helical" evidence="16">
    <location>
        <begin position="30"/>
        <end position="51"/>
    </location>
</feature>
<evidence type="ECO:0000256" key="2">
    <source>
        <dbReference type="ARBA" id="ARBA00022676"/>
    </source>
</evidence>
<dbReference type="GO" id="GO:0008955">
    <property type="term" value="F:peptidoglycan glycosyltransferase activity"/>
    <property type="evidence" value="ECO:0007669"/>
    <property type="project" value="UniProtKB-EC"/>
</dbReference>
<evidence type="ECO:0000256" key="4">
    <source>
        <dbReference type="ARBA" id="ARBA00022692"/>
    </source>
</evidence>
<accession>A0A7X2TQA7</accession>
<feature type="transmembrane region" description="Helical" evidence="16">
    <location>
        <begin position="294"/>
        <end position="313"/>
    </location>
</feature>
<comment type="similarity">
    <text evidence="11">Belongs to the SEDS family. FtsW subfamily.</text>
</comment>
<dbReference type="Pfam" id="PF01098">
    <property type="entry name" value="FTSW_RODA_SPOVE"/>
    <property type="match status" value="1"/>
</dbReference>
<keyword evidence="17" id="KW-0131">Cell cycle</keyword>
<keyword evidence="17" id="KW-0132">Cell division</keyword>
<name>A0A7X2TQA7_9SPIO</name>
<sequence length="392" mass="43946">MREEQFYDYSDYRDTLELVRDKNEGALSPFTFICVVLILILMGGVTLYSASYPEAISQGLPHYYYILKQSIFAVLGIICSIIINIVPKKWIKLSSIPLLVISFIALLLTLFTPFGVSVLGARRWLDLPMLPSFQPSEIAKLALIIFLSNFFADERSKKYMGWYYLIPILIICIFSALILMQKAYTTTILFLLTGLILCLAGGFRLRYIITFLAFLVPPALLLLLSESYRVKRIASFLFPGIDPTGLEWQVNMSLNAIKEGGLFGKGLGNGFYKLGSLPEVQNDFIFSSFVEECGLVGVFILFTLFLLFTILGLRGFMRERLKDEFFSNLALGITAMIIIQVLINICVVTGLLPPTGIPLPFFSQGGTNLFVVIIECGLLYRVIKDSVKVKNG</sequence>
<evidence type="ECO:0000256" key="13">
    <source>
        <dbReference type="ARBA" id="ARBA00041418"/>
    </source>
</evidence>
<dbReference type="PANTHER" id="PTHR30474">
    <property type="entry name" value="CELL CYCLE PROTEIN"/>
    <property type="match status" value="1"/>
</dbReference>
<feature type="transmembrane region" description="Helical" evidence="16">
    <location>
        <begin position="325"/>
        <end position="353"/>
    </location>
</feature>
<gene>
    <name evidence="17" type="ORF">FYJ80_05780</name>
</gene>
<proteinExistence type="inferred from homology"/>
<keyword evidence="5" id="KW-0133">Cell shape</keyword>
<feature type="transmembrane region" description="Helical" evidence="16">
    <location>
        <begin position="365"/>
        <end position="383"/>
    </location>
</feature>
<evidence type="ECO:0000256" key="11">
    <source>
        <dbReference type="ARBA" id="ARBA00038053"/>
    </source>
</evidence>
<dbReference type="PANTHER" id="PTHR30474:SF2">
    <property type="entry name" value="PEPTIDOGLYCAN GLYCOSYLTRANSFERASE FTSW-RELATED"/>
    <property type="match status" value="1"/>
</dbReference>
<feature type="transmembrane region" description="Helical" evidence="16">
    <location>
        <begin position="63"/>
        <end position="86"/>
    </location>
</feature>
<keyword evidence="8 16" id="KW-0472">Membrane</keyword>
<evidence type="ECO:0000256" key="10">
    <source>
        <dbReference type="ARBA" id="ARBA00033270"/>
    </source>
</evidence>
<dbReference type="GO" id="GO:0009252">
    <property type="term" value="P:peptidoglycan biosynthetic process"/>
    <property type="evidence" value="ECO:0007669"/>
    <property type="project" value="UniProtKB-KW"/>
</dbReference>
<evidence type="ECO:0000256" key="6">
    <source>
        <dbReference type="ARBA" id="ARBA00022984"/>
    </source>
</evidence>
<dbReference type="GO" id="GO:0015648">
    <property type="term" value="F:lipid-linked peptidoglycan transporter activity"/>
    <property type="evidence" value="ECO:0007669"/>
    <property type="project" value="TreeGrafter"/>
</dbReference>
<keyword evidence="18" id="KW-1185">Reference proteome</keyword>
<dbReference type="GO" id="GO:0005886">
    <property type="term" value="C:plasma membrane"/>
    <property type="evidence" value="ECO:0007669"/>
    <property type="project" value="TreeGrafter"/>
</dbReference>
<organism evidence="17 18">
    <name type="scientific">Bullifex porci</name>
    <dbReference type="NCBI Taxonomy" id="2606638"/>
    <lineage>
        <taxon>Bacteria</taxon>
        <taxon>Pseudomonadati</taxon>
        <taxon>Spirochaetota</taxon>
        <taxon>Spirochaetia</taxon>
        <taxon>Spirochaetales</taxon>
        <taxon>Spirochaetaceae</taxon>
        <taxon>Bullifex</taxon>
    </lineage>
</organism>
<keyword evidence="4 16" id="KW-0812">Transmembrane</keyword>
<evidence type="ECO:0000256" key="12">
    <source>
        <dbReference type="ARBA" id="ARBA00041185"/>
    </source>
</evidence>
<dbReference type="Proteomes" id="UP000460549">
    <property type="component" value="Unassembled WGS sequence"/>
</dbReference>
<comment type="catalytic activity">
    <reaction evidence="15">
        <text>[GlcNAc-(1-&gt;4)-Mur2Ac(oyl-L-Ala-gamma-D-Glu-L-Lys-D-Ala-D-Ala)](n)-di-trans,octa-cis-undecaprenyl diphosphate + beta-D-GlcNAc-(1-&gt;4)-Mur2Ac(oyl-L-Ala-gamma-D-Glu-L-Lys-D-Ala-D-Ala)-di-trans,octa-cis-undecaprenyl diphosphate = [GlcNAc-(1-&gt;4)-Mur2Ac(oyl-L-Ala-gamma-D-Glu-L-Lys-D-Ala-D-Ala)](n+1)-di-trans,octa-cis-undecaprenyl diphosphate + di-trans,octa-cis-undecaprenyl diphosphate + H(+)</text>
        <dbReference type="Rhea" id="RHEA:23708"/>
        <dbReference type="Rhea" id="RHEA-COMP:9602"/>
        <dbReference type="Rhea" id="RHEA-COMP:9603"/>
        <dbReference type="ChEBI" id="CHEBI:15378"/>
        <dbReference type="ChEBI" id="CHEBI:58405"/>
        <dbReference type="ChEBI" id="CHEBI:60033"/>
        <dbReference type="ChEBI" id="CHEBI:78435"/>
        <dbReference type="EC" id="2.4.99.28"/>
    </reaction>
</comment>
<dbReference type="GO" id="GO:0051301">
    <property type="term" value="P:cell division"/>
    <property type="evidence" value="ECO:0007669"/>
    <property type="project" value="UniProtKB-KW"/>
</dbReference>
<reference evidence="17 18" key="1">
    <citation type="submission" date="2019-08" db="EMBL/GenBank/DDBJ databases">
        <title>In-depth cultivation of the pig gut microbiome towards novel bacterial diversity and tailored functional studies.</title>
        <authorList>
            <person name="Wylensek D."/>
            <person name="Hitch T.C.A."/>
            <person name="Clavel T."/>
        </authorList>
    </citation>
    <scope>NUCLEOTIDE SEQUENCE [LARGE SCALE GENOMIC DNA]</scope>
    <source>
        <strain evidence="17 18">NM-380-WT-3C1</strain>
    </source>
</reference>
<evidence type="ECO:0000256" key="3">
    <source>
        <dbReference type="ARBA" id="ARBA00022679"/>
    </source>
</evidence>
<keyword evidence="7 16" id="KW-1133">Transmembrane helix</keyword>
<feature type="transmembrane region" description="Helical" evidence="16">
    <location>
        <begin position="207"/>
        <end position="225"/>
    </location>
</feature>
<dbReference type="AlphaFoldDB" id="A0A7X2TQA7"/>
<evidence type="ECO:0000313" key="18">
    <source>
        <dbReference type="Proteomes" id="UP000460549"/>
    </source>
</evidence>
<dbReference type="EMBL" id="VUNN01000009">
    <property type="protein sequence ID" value="MSU06289.1"/>
    <property type="molecule type" value="Genomic_DNA"/>
</dbReference>
<evidence type="ECO:0000256" key="5">
    <source>
        <dbReference type="ARBA" id="ARBA00022960"/>
    </source>
</evidence>
<keyword evidence="2" id="KW-0328">Glycosyltransferase</keyword>
<dbReference type="EC" id="2.4.99.28" evidence="14"/>
<feature type="transmembrane region" description="Helical" evidence="16">
    <location>
        <begin position="159"/>
        <end position="177"/>
    </location>
</feature>
<keyword evidence="6" id="KW-0573">Peptidoglycan synthesis</keyword>
<comment type="subcellular location">
    <subcellularLocation>
        <location evidence="1">Membrane</location>
        <topology evidence="1">Multi-pass membrane protein</topology>
    </subcellularLocation>
</comment>
<comment type="caution">
    <text evidence="17">The sequence shown here is derived from an EMBL/GenBank/DDBJ whole genome shotgun (WGS) entry which is preliminary data.</text>
</comment>
<feature type="transmembrane region" description="Helical" evidence="16">
    <location>
        <begin position="98"/>
        <end position="121"/>
    </location>
</feature>
<dbReference type="GO" id="GO:0008360">
    <property type="term" value="P:regulation of cell shape"/>
    <property type="evidence" value="ECO:0007669"/>
    <property type="project" value="UniProtKB-KW"/>
</dbReference>
<evidence type="ECO:0000256" key="15">
    <source>
        <dbReference type="ARBA" id="ARBA00049902"/>
    </source>
</evidence>
<evidence type="ECO:0000256" key="9">
    <source>
        <dbReference type="ARBA" id="ARBA00032370"/>
    </source>
</evidence>
<keyword evidence="3" id="KW-0808">Transferase</keyword>
<evidence type="ECO:0000256" key="8">
    <source>
        <dbReference type="ARBA" id="ARBA00023136"/>
    </source>
</evidence>
<dbReference type="InterPro" id="IPR001182">
    <property type="entry name" value="FtsW/RodA"/>
</dbReference>
<evidence type="ECO:0000256" key="7">
    <source>
        <dbReference type="ARBA" id="ARBA00022989"/>
    </source>
</evidence>
<evidence type="ECO:0000256" key="1">
    <source>
        <dbReference type="ARBA" id="ARBA00004141"/>
    </source>
</evidence>
<feature type="transmembrane region" description="Helical" evidence="16">
    <location>
        <begin position="183"/>
        <end position="200"/>
    </location>
</feature>
<feature type="transmembrane region" description="Helical" evidence="16">
    <location>
        <begin position="133"/>
        <end position="152"/>
    </location>
</feature>
<evidence type="ECO:0000256" key="14">
    <source>
        <dbReference type="ARBA" id="ARBA00044770"/>
    </source>
</evidence>
<dbReference type="RefSeq" id="WP_154425265.1">
    <property type="nucleotide sequence ID" value="NZ_VUNN01000009.1"/>
</dbReference>